<evidence type="ECO:0000259" key="3">
    <source>
        <dbReference type="PROSITE" id="PS50287"/>
    </source>
</evidence>
<proteinExistence type="predicted"/>
<name>A0A6J8DTJ8_MYTCO</name>
<feature type="disulfide bond" evidence="2">
    <location>
        <begin position="245"/>
        <end position="255"/>
    </location>
</feature>
<keyword evidence="1 2" id="KW-1015">Disulfide bond</keyword>
<keyword evidence="5" id="KW-1185">Reference proteome</keyword>
<dbReference type="InterPro" id="IPR036772">
    <property type="entry name" value="SRCR-like_dom_sf"/>
</dbReference>
<dbReference type="AlphaFoldDB" id="A0A6J8DTJ8"/>
<organism evidence="4 5">
    <name type="scientific">Mytilus coruscus</name>
    <name type="common">Sea mussel</name>
    <dbReference type="NCBI Taxonomy" id="42192"/>
    <lineage>
        <taxon>Eukaryota</taxon>
        <taxon>Metazoa</taxon>
        <taxon>Spiralia</taxon>
        <taxon>Lophotrochozoa</taxon>
        <taxon>Mollusca</taxon>
        <taxon>Bivalvia</taxon>
        <taxon>Autobranchia</taxon>
        <taxon>Pteriomorphia</taxon>
        <taxon>Mytilida</taxon>
        <taxon>Mytiloidea</taxon>
        <taxon>Mytilidae</taxon>
        <taxon>Mytilinae</taxon>
        <taxon>Mytilus</taxon>
    </lineage>
</organism>
<evidence type="ECO:0000256" key="2">
    <source>
        <dbReference type="PROSITE-ProRule" id="PRU00196"/>
    </source>
</evidence>
<comment type="caution">
    <text evidence="2">Lacks conserved residue(s) required for the propagation of feature annotation.</text>
</comment>
<evidence type="ECO:0000256" key="1">
    <source>
        <dbReference type="ARBA" id="ARBA00023157"/>
    </source>
</evidence>
<reference evidence="4 5" key="1">
    <citation type="submission" date="2020-06" db="EMBL/GenBank/DDBJ databases">
        <authorList>
            <person name="Li R."/>
            <person name="Bekaert M."/>
        </authorList>
    </citation>
    <scope>NUCLEOTIDE SEQUENCE [LARGE SCALE GENOMIC DNA]</scope>
    <source>
        <strain evidence="5">wild</strain>
    </source>
</reference>
<dbReference type="GO" id="GO:0016020">
    <property type="term" value="C:membrane"/>
    <property type="evidence" value="ECO:0007669"/>
    <property type="project" value="InterPro"/>
</dbReference>
<dbReference type="PROSITE" id="PS50287">
    <property type="entry name" value="SRCR_2"/>
    <property type="match status" value="1"/>
</dbReference>
<dbReference type="InterPro" id="IPR001190">
    <property type="entry name" value="SRCR"/>
</dbReference>
<dbReference type="Proteomes" id="UP000507470">
    <property type="component" value="Unassembled WGS sequence"/>
</dbReference>
<feature type="domain" description="SRCR" evidence="3">
    <location>
        <begin position="166"/>
        <end position="275"/>
    </location>
</feature>
<dbReference type="EMBL" id="CACVKT020007774">
    <property type="protein sequence ID" value="CAC5410574.1"/>
    <property type="molecule type" value="Genomic_DNA"/>
</dbReference>
<gene>
    <name evidence="4" type="ORF">MCOR_43752</name>
</gene>
<dbReference type="SUPFAM" id="SSF56487">
    <property type="entry name" value="SRCR-like"/>
    <property type="match status" value="1"/>
</dbReference>
<sequence>MPVTAIYVTQMWKRTSMTIVLDTIVALFQSTYCLIIIAKDHQDDLKYTLSVLAITLVPWKFDRYFTVYICANSLAEVHCPRLYHVYIKSYSVGSGCGSIVASTAKQRLITLCDGERKCSPDTTRDSNLFHARFASVSYVCKRPNDPPVTESKQSSSSDHELHMTTISAANATTENDILPVLSLDNDHRIEIDHHSLNQTLYLCSLGWDDFDAGVLCKSFNRTWIGKATVVDNRLNVKTANYSLQCGGLETSLFDCNSTKDVKGCKLPNVAGAICCEGGKLQINSLTAVHLETR</sequence>
<protein>
    <recommendedName>
        <fullName evidence="3">SRCR domain-containing protein</fullName>
    </recommendedName>
</protein>
<dbReference type="Gene3D" id="3.10.250.10">
    <property type="entry name" value="SRCR-like domain"/>
    <property type="match status" value="1"/>
</dbReference>
<evidence type="ECO:0000313" key="5">
    <source>
        <dbReference type="Proteomes" id="UP000507470"/>
    </source>
</evidence>
<evidence type="ECO:0000313" key="4">
    <source>
        <dbReference type="EMBL" id="CAC5410574.1"/>
    </source>
</evidence>
<accession>A0A6J8DTJ8</accession>